<evidence type="ECO:0000313" key="1">
    <source>
        <dbReference type="EMBL" id="QXH69388.1"/>
    </source>
</evidence>
<name>A0ABX8P6Q1_9PSED</name>
<accession>A0ABX8P6Q1</accession>
<gene>
    <name evidence="1" type="ORF">KSS96_10855</name>
</gene>
<evidence type="ECO:0000313" key="2">
    <source>
        <dbReference type="Proteomes" id="UP000886848"/>
    </source>
</evidence>
<reference evidence="1" key="1">
    <citation type="journal article" date="2021" name="Microorganisms">
        <title>The Ever-Expanding Pseudomonas Genus: Description of 43 New Species and Partition of the Pseudomonas putida Group.</title>
        <authorList>
            <person name="Girard L."/>
            <person name="Lood C."/>
            <person name="Hofte M."/>
            <person name="Vandamme P."/>
            <person name="Rokni-Zadeh H."/>
            <person name="van Noort V."/>
            <person name="Lavigne R."/>
            <person name="De Mot R."/>
        </authorList>
    </citation>
    <scope>NUCLEOTIDE SEQUENCE</scope>
    <source>
        <strain evidence="1">SWRI132</strain>
    </source>
</reference>
<organism evidence="1 2">
    <name type="scientific">Pseudomonas asgharzadehiana</name>
    <dbReference type="NCBI Taxonomy" id="2842349"/>
    <lineage>
        <taxon>Bacteria</taxon>
        <taxon>Pseudomonadati</taxon>
        <taxon>Pseudomonadota</taxon>
        <taxon>Gammaproteobacteria</taxon>
        <taxon>Pseudomonadales</taxon>
        <taxon>Pseudomonadaceae</taxon>
        <taxon>Pseudomonas</taxon>
    </lineage>
</organism>
<dbReference type="EMBL" id="CP077079">
    <property type="protein sequence ID" value="QXH69388.1"/>
    <property type="molecule type" value="Genomic_DNA"/>
</dbReference>
<evidence type="ECO:0008006" key="3">
    <source>
        <dbReference type="Google" id="ProtNLM"/>
    </source>
</evidence>
<dbReference type="RefSeq" id="WP_217856148.1">
    <property type="nucleotide sequence ID" value="NZ_CP077079.1"/>
</dbReference>
<dbReference type="Proteomes" id="UP000886848">
    <property type="component" value="Chromosome"/>
</dbReference>
<sequence length="141" mass="15066">MARKLQVAMDAQGVVGTEENRGRIGEIVKEVFPDFQDKETSTVVQIVIGGIGSADINPNQTLFTVVAGARTSITIDEFHKSVGECPTIKSIGGLGDINIGKTHYHVLLENGFELDIAAAVNEKGQPYLVLKPTKGPHVAIN</sequence>
<protein>
    <recommendedName>
        <fullName evidence="3">PPC domain-containing protein</fullName>
    </recommendedName>
</protein>
<proteinExistence type="predicted"/>
<keyword evidence="2" id="KW-1185">Reference proteome</keyword>